<dbReference type="PANTHER" id="PTHR24166:SF48">
    <property type="entry name" value="PROTEIN VAPYRIN"/>
    <property type="match status" value="1"/>
</dbReference>
<dbReference type="EMBL" id="MU839021">
    <property type="protein sequence ID" value="KAK1764247.1"/>
    <property type="molecule type" value="Genomic_DNA"/>
</dbReference>
<comment type="caution">
    <text evidence="5">The sequence shown here is derived from an EMBL/GenBank/DDBJ whole genome shotgun (WGS) entry which is preliminary data.</text>
</comment>
<keyword evidence="4" id="KW-0472">Membrane</keyword>
<reference evidence="5" key="1">
    <citation type="submission" date="2023-06" db="EMBL/GenBank/DDBJ databases">
        <title>Genome-scale phylogeny and comparative genomics of the fungal order Sordariales.</title>
        <authorList>
            <consortium name="Lawrence Berkeley National Laboratory"/>
            <person name="Hensen N."/>
            <person name="Bonometti L."/>
            <person name="Westerberg I."/>
            <person name="Brannstrom I.O."/>
            <person name="Guillou S."/>
            <person name="Cros-Aarteil S."/>
            <person name="Calhoun S."/>
            <person name="Haridas S."/>
            <person name="Kuo A."/>
            <person name="Mondo S."/>
            <person name="Pangilinan J."/>
            <person name="Riley R."/>
            <person name="Labutti K."/>
            <person name="Andreopoulos B."/>
            <person name="Lipzen A."/>
            <person name="Chen C."/>
            <person name="Yanf M."/>
            <person name="Daum C."/>
            <person name="Ng V."/>
            <person name="Clum A."/>
            <person name="Steindorff A."/>
            <person name="Ohm R."/>
            <person name="Martin F."/>
            <person name="Silar P."/>
            <person name="Natvig D."/>
            <person name="Lalanne C."/>
            <person name="Gautier V."/>
            <person name="Ament-Velasquez S.L."/>
            <person name="Kruys A."/>
            <person name="Hutchinson M.I."/>
            <person name="Powell A.J."/>
            <person name="Barry K."/>
            <person name="Miller A.N."/>
            <person name="Grigoriev I.V."/>
            <person name="Debuchy R."/>
            <person name="Gladieux P."/>
            <person name="Thoren M.H."/>
            <person name="Johannesson H."/>
        </authorList>
    </citation>
    <scope>NUCLEOTIDE SEQUENCE</scope>
    <source>
        <strain evidence="5">8032-3</strain>
    </source>
</reference>
<dbReference type="SMART" id="SM00248">
    <property type="entry name" value="ANK"/>
    <property type="match status" value="11"/>
</dbReference>
<feature type="repeat" description="ANK" evidence="3">
    <location>
        <begin position="678"/>
        <end position="702"/>
    </location>
</feature>
<feature type="repeat" description="ANK" evidence="3">
    <location>
        <begin position="846"/>
        <end position="878"/>
    </location>
</feature>
<dbReference type="RefSeq" id="XP_060280460.1">
    <property type="nucleotide sequence ID" value="XM_060422596.1"/>
</dbReference>
<dbReference type="PANTHER" id="PTHR24166">
    <property type="entry name" value="ROLLING PEBBLES, ISOFORM B"/>
    <property type="match status" value="1"/>
</dbReference>
<dbReference type="GeneID" id="85305783"/>
<keyword evidence="2 3" id="KW-0040">ANK repeat</keyword>
<dbReference type="Pfam" id="PF00023">
    <property type="entry name" value="Ank"/>
    <property type="match status" value="2"/>
</dbReference>
<feature type="repeat" description="ANK" evidence="3">
    <location>
        <begin position="746"/>
        <end position="779"/>
    </location>
</feature>
<dbReference type="InterPro" id="IPR036770">
    <property type="entry name" value="Ankyrin_rpt-contain_sf"/>
</dbReference>
<sequence length="910" mass="100543">MHWSASVAQLLATGIMVIVRLAIYRKISMMPRTSQLPRGYELDAMAKIINGCQDWRILTPHSTQGLIQALSQDTSRLATRVLQTRIRLGQLSGWSSECAQVVDQVSQAMEAVLNHVYNPNGDVTIKQSFQQKAEFEWNLGVAVAKDEKDFRGKLKIVLRRSKSEDKWTRWRVQSEEVEAALSLWMSHFSQTSTQSRNLWIIGPNTPLNQIVYDWWIHRGTDGIRIDDVESYCALRFVDKSRVFDVDGSQWRTRAADLKEAGLLAAVTNDSLPRMCGQFLLGCFIKSTIACVQELDGATRVTPGTSPGQFLLVNNAVRGLADALQQSGLVSIEDSYRLAVPALNDASILPGPFDVLEDIVAIAKAKGDTVDTLDNTFTRLIYVCRDRAKTQSCEEHWAKAGRTFTRLIEILSNAMGPHAASTLKAKEAMDQFAIDFMESSISTSIDDKDRLRGFDEPFRLHAASSKGLIGQVLQALLDGVGVDTWDDEHETPISLAIKRGYLDIARLVIFYGAPVDHDLLSIAIDKNGNGLYPNCDQMVRLLLLNLQNQTEVLLEACEKGYSMIELLLEIGIDATVKDSKGFTPLHIASMNGFVKVVEILLAKNADVAAKTPNGQTALHLAVERGHNEVVMQLLNAKASLDSRNELGQTPLHIAAERDILDIIKILVERGADPNGRQADGKTALHIAAFNNNAEVVGWLMDHGGVDIVARDKDQATALHLATRNRHDKVIEILTEAREVVLRAKDKYGQTPLIVASREDGRESMIRIMIERGADMAARDESGRGPLEYAASSGHAAAVRLLVEKGAPRDNRDGFGRTALHYASMSNHTAIVSPLVDGGAPIDAIDKDGWTALHYAYCTESWAVVDLLTEKGADPSRKDRLGRTAESYRDEKFEINFWTRALPPPYPKVVLA</sequence>
<dbReference type="PRINTS" id="PR01415">
    <property type="entry name" value="ANKYRIN"/>
</dbReference>
<dbReference type="PROSITE" id="PS50088">
    <property type="entry name" value="ANK_REPEAT"/>
    <property type="match status" value="8"/>
</dbReference>
<protein>
    <submittedName>
        <fullName evidence="5">Ankyrin-2</fullName>
    </submittedName>
</protein>
<proteinExistence type="predicted"/>
<dbReference type="Proteomes" id="UP001244011">
    <property type="component" value="Unassembled WGS sequence"/>
</dbReference>
<evidence type="ECO:0000313" key="5">
    <source>
        <dbReference type="EMBL" id="KAK1764247.1"/>
    </source>
</evidence>
<keyword evidence="4" id="KW-1133">Transmembrane helix</keyword>
<evidence type="ECO:0000256" key="3">
    <source>
        <dbReference type="PROSITE-ProRule" id="PRU00023"/>
    </source>
</evidence>
<evidence type="ECO:0000313" key="6">
    <source>
        <dbReference type="Proteomes" id="UP001244011"/>
    </source>
</evidence>
<evidence type="ECO:0000256" key="2">
    <source>
        <dbReference type="ARBA" id="ARBA00023043"/>
    </source>
</evidence>
<feature type="repeat" description="ANK" evidence="3">
    <location>
        <begin position="645"/>
        <end position="677"/>
    </location>
</feature>
<evidence type="ECO:0000256" key="4">
    <source>
        <dbReference type="SAM" id="Phobius"/>
    </source>
</evidence>
<feature type="repeat" description="ANK" evidence="3">
    <location>
        <begin position="813"/>
        <end position="845"/>
    </location>
</feature>
<feature type="transmembrane region" description="Helical" evidence="4">
    <location>
        <begin position="6"/>
        <end position="23"/>
    </location>
</feature>
<organism evidence="5 6">
    <name type="scientific">Phialemonium atrogriseum</name>
    <dbReference type="NCBI Taxonomy" id="1093897"/>
    <lineage>
        <taxon>Eukaryota</taxon>
        <taxon>Fungi</taxon>
        <taxon>Dikarya</taxon>
        <taxon>Ascomycota</taxon>
        <taxon>Pezizomycotina</taxon>
        <taxon>Sordariomycetes</taxon>
        <taxon>Sordariomycetidae</taxon>
        <taxon>Cephalothecales</taxon>
        <taxon>Cephalothecaceae</taxon>
        <taxon>Phialemonium</taxon>
    </lineage>
</organism>
<name>A0AAJ0FEE2_9PEZI</name>
<accession>A0AAJ0FEE2</accession>
<keyword evidence="6" id="KW-1185">Reference proteome</keyword>
<dbReference type="SUPFAM" id="SSF48403">
    <property type="entry name" value="Ankyrin repeat"/>
    <property type="match status" value="1"/>
</dbReference>
<dbReference type="Pfam" id="PF13637">
    <property type="entry name" value="Ank_4"/>
    <property type="match status" value="1"/>
</dbReference>
<keyword evidence="4" id="KW-0812">Transmembrane</keyword>
<dbReference type="Gene3D" id="1.25.40.20">
    <property type="entry name" value="Ankyrin repeat-containing domain"/>
    <property type="match status" value="4"/>
</dbReference>
<keyword evidence="1" id="KW-0677">Repeat</keyword>
<dbReference type="Pfam" id="PF12796">
    <property type="entry name" value="Ank_2"/>
    <property type="match status" value="2"/>
</dbReference>
<feature type="repeat" description="ANK" evidence="3">
    <location>
        <begin position="780"/>
        <end position="812"/>
    </location>
</feature>
<feature type="repeat" description="ANK" evidence="3">
    <location>
        <begin position="579"/>
        <end position="611"/>
    </location>
</feature>
<dbReference type="InterPro" id="IPR002110">
    <property type="entry name" value="Ankyrin_rpt"/>
</dbReference>
<dbReference type="InterPro" id="IPR050889">
    <property type="entry name" value="Dendritic_Spine_Reg/Scaffold"/>
</dbReference>
<gene>
    <name evidence="5" type="ORF">QBC33DRAFT_202145</name>
</gene>
<dbReference type="AlphaFoldDB" id="A0AAJ0FEE2"/>
<dbReference type="PROSITE" id="PS50297">
    <property type="entry name" value="ANK_REP_REGION"/>
    <property type="match status" value="8"/>
</dbReference>
<evidence type="ECO:0000256" key="1">
    <source>
        <dbReference type="ARBA" id="ARBA00022737"/>
    </source>
</evidence>
<feature type="repeat" description="ANK" evidence="3">
    <location>
        <begin position="612"/>
        <end position="644"/>
    </location>
</feature>